<comment type="catalytic activity">
    <reaction evidence="7">
        <text>Couples ATP hydrolysis with the unwinding of duplex DNA by translocating in the 3'-5' direction.</text>
        <dbReference type="EC" id="5.6.2.4"/>
    </reaction>
</comment>
<dbReference type="PANTHER" id="PTHR11070">
    <property type="entry name" value="UVRD / RECB / PCRA DNA HELICASE FAMILY MEMBER"/>
    <property type="match status" value="1"/>
</dbReference>
<dbReference type="PATRIC" id="fig|2702.99.peg.1197"/>
<dbReference type="Gene3D" id="3.40.50.300">
    <property type="entry name" value="P-loop containing nucleotide triphosphate hydrolases"/>
    <property type="match status" value="3"/>
</dbReference>
<evidence type="ECO:0000256" key="6">
    <source>
        <dbReference type="ARBA" id="ARBA00023235"/>
    </source>
</evidence>
<evidence type="ECO:0000256" key="10">
    <source>
        <dbReference type="PROSITE-ProRule" id="PRU00560"/>
    </source>
</evidence>
<dbReference type="InterPro" id="IPR014017">
    <property type="entry name" value="DNA_helicase_UvrD-like_C"/>
</dbReference>
<dbReference type="PROSITE" id="PS51198">
    <property type="entry name" value="UVRD_HELICASE_ATP_BIND"/>
    <property type="match status" value="1"/>
</dbReference>
<evidence type="ECO:0000313" key="13">
    <source>
        <dbReference type="Proteomes" id="UP000070558"/>
    </source>
</evidence>
<reference evidence="12 13" key="1">
    <citation type="submission" date="2016-01" db="EMBL/GenBank/DDBJ databases">
        <authorList>
            <person name="Oliw E.H."/>
        </authorList>
    </citation>
    <scope>NUCLEOTIDE SEQUENCE [LARGE SCALE GENOMIC DNA]</scope>
    <source>
        <strain evidence="12 13">GED7760B</strain>
    </source>
</reference>
<dbReference type="SUPFAM" id="SSF52540">
    <property type="entry name" value="P-loop containing nucleoside triphosphate hydrolases"/>
    <property type="match status" value="1"/>
</dbReference>
<sequence>MISTQEPLANESLEFGENPGKDYAQSLLQGLDDSQRKAATALQGPVCITACAGAGKTRTITRRIAYACAKGEWDENRVLAVTFSVKAAKEMQNRLKKLGVNNATVATFHSAALQQLRRFWADVCQAPFPNIMDDPKTVTEQALNHYTDFSDMTSVQIRDIIAEINWAKVCLIAPDDYARAYACVSRDLPAALNVNQFVEAYKAYELEKNARNLVDFNDLLLLACHILRAFPKVAAQIRSSIGWVTVDEYQDVSPLQHELLRCWLGSNRNICVVGDPAQTIYSFAGASSYDLLEFPNEFAPLCADINLNTDYRSTERIVGLANRVLSKSAFRCDYLRLVSKNKGGARVTKTVYNTDYDEAVDVAQRIHNAIKTSKASPSDFAILTRTNAQQNIFCKTLGDLGIHFSVRKDAGLQLDVLENNVEDFDASGFSDLEKDIDSVDAKDSAAKDSAEKDSNSERAKVDLIKKSLLPVTISTIHASKGLEFKHVFLIGCSEGLLPFGGVNRSQDQDEEERRLMYVAITRAEETLHISYSICKDYGSGMQRSVSHFLE</sequence>
<dbReference type="AlphaFoldDB" id="A0A133NM20"/>
<protein>
    <recommendedName>
        <fullName evidence="8">DNA 3'-5' helicase</fullName>
        <ecNumber evidence="8">5.6.2.4</ecNumber>
    </recommendedName>
</protein>
<dbReference type="OrthoDB" id="9806690at2"/>
<dbReference type="GO" id="GO:0000725">
    <property type="term" value="P:recombinational repair"/>
    <property type="evidence" value="ECO:0007669"/>
    <property type="project" value="TreeGrafter"/>
</dbReference>
<comment type="similarity">
    <text evidence="1">Belongs to the helicase family. UvrD subfamily.</text>
</comment>
<dbReference type="EMBL" id="LRQA01000058">
    <property type="protein sequence ID" value="KXA17339.1"/>
    <property type="molecule type" value="Genomic_DNA"/>
</dbReference>
<dbReference type="CDD" id="cd18807">
    <property type="entry name" value="SF1_C_UvrD"/>
    <property type="match status" value="1"/>
</dbReference>
<dbReference type="Pfam" id="PF13361">
    <property type="entry name" value="UvrD_C"/>
    <property type="match status" value="2"/>
</dbReference>
<dbReference type="GO" id="GO:0005524">
    <property type="term" value="F:ATP binding"/>
    <property type="evidence" value="ECO:0007669"/>
    <property type="project" value="UniProtKB-UniRule"/>
</dbReference>
<dbReference type="EC" id="5.6.2.4" evidence="8"/>
<evidence type="ECO:0000256" key="2">
    <source>
        <dbReference type="ARBA" id="ARBA00022741"/>
    </source>
</evidence>
<accession>A0A133NM20</accession>
<dbReference type="PANTHER" id="PTHR11070:SF69">
    <property type="entry name" value="ATP-DEPENDENT DNA HELICASE UVRD2"/>
    <property type="match status" value="1"/>
</dbReference>
<feature type="binding site" evidence="10">
    <location>
        <begin position="50"/>
        <end position="57"/>
    </location>
    <ligand>
        <name>ATP</name>
        <dbReference type="ChEBI" id="CHEBI:30616"/>
    </ligand>
</feature>
<dbReference type="InterPro" id="IPR013986">
    <property type="entry name" value="DExx_box_DNA_helicase_dom_sf"/>
</dbReference>
<evidence type="ECO:0000256" key="5">
    <source>
        <dbReference type="ARBA" id="ARBA00022840"/>
    </source>
</evidence>
<keyword evidence="5 10" id="KW-0067">ATP-binding</keyword>
<keyword evidence="4 10" id="KW-0347">Helicase</keyword>
<keyword evidence="6" id="KW-0413">Isomerase</keyword>
<gene>
    <name evidence="12" type="ORF">HMPREF3216_01229</name>
</gene>
<dbReference type="Gene3D" id="1.10.486.10">
    <property type="entry name" value="PCRA, domain 4"/>
    <property type="match status" value="1"/>
</dbReference>
<dbReference type="GO" id="GO:0016887">
    <property type="term" value="F:ATP hydrolysis activity"/>
    <property type="evidence" value="ECO:0007669"/>
    <property type="project" value="RHEA"/>
</dbReference>
<dbReference type="InterPro" id="IPR014016">
    <property type="entry name" value="UvrD-like_ATP-bd"/>
</dbReference>
<dbReference type="Pfam" id="PF00580">
    <property type="entry name" value="UvrD-helicase"/>
    <property type="match status" value="1"/>
</dbReference>
<dbReference type="CDD" id="cd17932">
    <property type="entry name" value="DEXQc_UvrD"/>
    <property type="match status" value="1"/>
</dbReference>
<evidence type="ECO:0000256" key="7">
    <source>
        <dbReference type="ARBA" id="ARBA00034617"/>
    </source>
</evidence>
<keyword evidence="3 10" id="KW-0378">Hydrolase</keyword>
<evidence type="ECO:0000313" key="12">
    <source>
        <dbReference type="EMBL" id="KXA17339.1"/>
    </source>
</evidence>
<evidence type="ECO:0000256" key="1">
    <source>
        <dbReference type="ARBA" id="ARBA00009922"/>
    </source>
</evidence>
<evidence type="ECO:0000256" key="3">
    <source>
        <dbReference type="ARBA" id="ARBA00022801"/>
    </source>
</evidence>
<dbReference type="Gene3D" id="1.10.10.160">
    <property type="match status" value="1"/>
</dbReference>
<evidence type="ECO:0000256" key="9">
    <source>
        <dbReference type="ARBA" id="ARBA00048988"/>
    </source>
</evidence>
<comment type="catalytic activity">
    <reaction evidence="9">
        <text>ATP + H2O = ADP + phosphate + H(+)</text>
        <dbReference type="Rhea" id="RHEA:13065"/>
        <dbReference type="ChEBI" id="CHEBI:15377"/>
        <dbReference type="ChEBI" id="CHEBI:15378"/>
        <dbReference type="ChEBI" id="CHEBI:30616"/>
        <dbReference type="ChEBI" id="CHEBI:43474"/>
        <dbReference type="ChEBI" id="CHEBI:456216"/>
        <dbReference type="EC" id="5.6.2.4"/>
    </reaction>
</comment>
<dbReference type="Proteomes" id="UP000070558">
    <property type="component" value="Unassembled WGS sequence"/>
</dbReference>
<keyword evidence="2 10" id="KW-0547">Nucleotide-binding</keyword>
<dbReference type="InterPro" id="IPR000212">
    <property type="entry name" value="DNA_helicase_UvrD/REP"/>
</dbReference>
<name>A0A133NM20_GARVA</name>
<evidence type="ECO:0000259" key="11">
    <source>
        <dbReference type="PROSITE" id="PS51198"/>
    </source>
</evidence>
<evidence type="ECO:0000256" key="8">
    <source>
        <dbReference type="ARBA" id="ARBA00034808"/>
    </source>
</evidence>
<dbReference type="RefSeq" id="WP_060787306.1">
    <property type="nucleotide sequence ID" value="NZ_KQ956825.1"/>
</dbReference>
<proteinExistence type="inferred from homology"/>
<dbReference type="GO" id="GO:0003677">
    <property type="term" value="F:DNA binding"/>
    <property type="evidence" value="ECO:0007669"/>
    <property type="project" value="UniProtKB-KW"/>
</dbReference>
<organism evidence="12 13">
    <name type="scientific">Gardnerella vaginalis</name>
    <dbReference type="NCBI Taxonomy" id="2702"/>
    <lineage>
        <taxon>Bacteria</taxon>
        <taxon>Bacillati</taxon>
        <taxon>Actinomycetota</taxon>
        <taxon>Actinomycetes</taxon>
        <taxon>Bifidobacteriales</taxon>
        <taxon>Bifidobacteriaceae</taxon>
        <taxon>Gardnerella</taxon>
    </lineage>
</organism>
<comment type="caution">
    <text evidence="12">The sequence shown here is derived from an EMBL/GenBank/DDBJ whole genome shotgun (WGS) entry which is preliminary data.</text>
</comment>
<dbReference type="GO" id="GO:0043138">
    <property type="term" value="F:3'-5' DNA helicase activity"/>
    <property type="evidence" value="ECO:0007669"/>
    <property type="project" value="UniProtKB-EC"/>
</dbReference>
<evidence type="ECO:0000256" key="4">
    <source>
        <dbReference type="ARBA" id="ARBA00022806"/>
    </source>
</evidence>
<feature type="domain" description="UvrD-like helicase ATP-binding" evidence="11">
    <location>
        <begin position="29"/>
        <end position="314"/>
    </location>
</feature>
<dbReference type="InterPro" id="IPR027417">
    <property type="entry name" value="P-loop_NTPase"/>
</dbReference>